<keyword evidence="3" id="KW-0238">DNA-binding</keyword>
<evidence type="ECO:0000256" key="4">
    <source>
        <dbReference type="ARBA" id="ARBA00023163"/>
    </source>
</evidence>
<dbReference type="InterPro" id="IPR016177">
    <property type="entry name" value="DNA-bd_dom_sf"/>
</dbReference>
<feature type="region of interest" description="Disordered" evidence="6">
    <location>
        <begin position="196"/>
        <end position="222"/>
    </location>
</feature>
<accession>A0A8T2TU71</accession>
<dbReference type="FunFam" id="3.30.730.10:FF:000001">
    <property type="entry name" value="Ethylene-responsive transcription factor 2"/>
    <property type="match status" value="1"/>
</dbReference>
<organism evidence="8 9">
    <name type="scientific">Ceratopteris richardii</name>
    <name type="common">Triangle waterfern</name>
    <dbReference type="NCBI Taxonomy" id="49495"/>
    <lineage>
        <taxon>Eukaryota</taxon>
        <taxon>Viridiplantae</taxon>
        <taxon>Streptophyta</taxon>
        <taxon>Embryophyta</taxon>
        <taxon>Tracheophyta</taxon>
        <taxon>Polypodiopsida</taxon>
        <taxon>Polypodiidae</taxon>
        <taxon>Polypodiales</taxon>
        <taxon>Pteridineae</taxon>
        <taxon>Pteridaceae</taxon>
        <taxon>Parkerioideae</taxon>
        <taxon>Ceratopteris</taxon>
    </lineage>
</organism>
<feature type="compositionally biased region" description="Low complexity" evidence="6">
    <location>
        <begin position="199"/>
        <end position="212"/>
    </location>
</feature>
<dbReference type="InterPro" id="IPR001471">
    <property type="entry name" value="AP2/ERF_dom"/>
</dbReference>
<dbReference type="InterPro" id="IPR036955">
    <property type="entry name" value="AP2/ERF_dom_sf"/>
</dbReference>
<gene>
    <name evidence="8" type="ORF">KP509_11G046500</name>
</gene>
<feature type="domain" description="AP2/ERF" evidence="7">
    <location>
        <begin position="9"/>
        <end position="67"/>
    </location>
</feature>
<feature type="region of interest" description="Disordered" evidence="6">
    <location>
        <begin position="103"/>
        <end position="126"/>
    </location>
</feature>
<proteinExistence type="predicted"/>
<dbReference type="PRINTS" id="PR00367">
    <property type="entry name" value="ETHRSPELEMNT"/>
</dbReference>
<comment type="caution">
    <text evidence="8">The sequence shown here is derived from an EMBL/GenBank/DDBJ whole genome shotgun (WGS) entry which is preliminary data.</text>
</comment>
<dbReference type="GO" id="GO:0003677">
    <property type="term" value="F:DNA binding"/>
    <property type="evidence" value="ECO:0007669"/>
    <property type="project" value="UniProtKB-KW"/>
</dbReference>
<dbReference type="Pfam" id="PF00847">
    <property type="entry name" value="AP2"/>
    <property type="match status" value="1"/>
</dbReference>
<evidence type="ECO:0000256" key="3">
    <source>
        <dbReference type="ARBA" id="ARBA00023125"/>
    </source>
</evidence>
<evidence type="ECO:0000256" key="2">
    <source>
        <dbReference type="ARBA" id="ARBA00023015"/>
    </source>
</evidence>
<dbReference type="GO" id="GO:0003700">
    <property type="term" value="F:DNA-binding transcription factor activity"/>
    <property type="evidence" value="ECO:0007669"/>
    <property type="project" value="InterPro"/>
</dbReference>
<sequence>MSSGGRVRRYRGVRQRQWGSWVSEIRHSISKTRIWLGTFDTAKEAARAYDEAARLMDGPEKAKTNFPAPSPSSAAASTSLLSPAVRAKLHRCNCLATLQGGRPKALPKAQCSPSLTKKANPTQSTLSAKSFTSAAFPDHVQRRHPAAPPLVCLRLDQSQEQLGVTWQSSSSSSWFTTLPIPPPPAPHRKDIVHRQLNASSSSDESTTLSNCSQPTQPSDDLSSKSINVLAAACMAREAIREISSKGTPGPMGFIQHLESADTLLLGRGCETKTSIVDPCGELAVGYGSAVDLFQSEEFDNHGRYGNTTQQTACTMMFDGAESSREAASSPNYRNTTIDPATLSHLQGEALISSLTLALWYLSEESGLAAAVDGTPSMSIDSHAEANNIPYLVSTYCAPAGLEFYDQPSSSLFYNTACQDIYEHHIWQ</sequence>
<dbReference type="EMBL" id="CM035416">
    <property type="protein sequence ID" value="KAH7425253.1"/>
    <property type="molecule type" value="Genomic_DNA"/>
</dbReference>
<dbReference type="InterPro" id="IPR050913">
    <property type="entry name" value="AP2/ERF_ERF"/>
</dbReference>
<feature type="compositionally biased region" description="Polar residues" evidence="6">
    <location>
        <begin position="213"/>
        <end position="222"/>
    </location>
</feature>
<dbReference type="PROSITE" id="PS51032">
    <property type="entry name" value="AP2_ERF"/>
    <property type="match status" value="1"/>
</dbReference>
<keyword evidence="5" id="KW-0539">Nucleus</keyword>
<evidence type="ECO:0000313" key="8">
    <source>
        <dbReference type="EMBL" id="KAH7425253.1"/>
    </source>
</evidence>
<dbReference type="OrthoDB" id="2007188at2759"/>
<protein>
    <recommendedName>
        <fullName evidence="7">AP2/ERF domain-containing protein</fullName>
    </recommendedName>
</protein>
<evidence type="ECO:0000256" key="5">
    <source>
        <dbReference type="ARBA" id="ARBA00023242"/>
    </source>
</evidence>
<dbReference type="CDD" id="cd00018">
    <property type="entry name" value="AP2"/>
    <property type="match status" value="1"/>
</dbReference>
<dbReference type="AlphaFoldDB" id="A0A8T2TU71"/>
<dbReference type="PANTHER" id="PTHR31194:SF192">
    <property type="entry name" value="OS02G0797100 PROTEIN"/>
    <property type="match status" value="1"/>
</dbReference>
<keyword evidence="2" id="KW-0805">Transcription regulation</keyword>
<keyword evidence="9" id="KW-1185">Reference proteome</keyword>
<dbReference type="Gene3D" id="3.30.730.10">
    <property type="entry name" value="AP2/ERF domain"/>
    <property type="match status" value="1"/>
</dbReference>
<dbReference type="SUPFAM" id="SSF54171">
    <property type="entry name" value="DNA-binding domain"/>
    <property type="match status" value="1"/>
</dbReference>
<evidence type="ECO:0000256" key="1">
    <source>
        <dbReference type="ARBA" id="ARBA00004123"/>
    </source>
</evidence>
<name>A0A8T2TU71_CERRI</name>
<evidence type="ECO:0000313" key="9">
    <source>
        <dbReference type="Proteomes" id="UP000825935"/>
    </source>
</evidence>
<evidence type="ECO:0000256" key="6">
    <source>
        <dbReference type="SAM" id="MobiDB-lite"/>
    </source>
</evidence>
<dbReference type="PANTHER" id="PTHR31194">
    <property type="entry name" value="SHN SHINE , DNA BINDING / TRANSCRIPTION FACTOR"/>
    <property type="match status" value="1"/>
</dbReference>
<comment type="subcellular location">
    <subcellularLocation>
        <location evidence="1">Nucleus</location>
    </subcellularLocation>
</comment>
<dbReference type="GO" id="GO:0005634">
    <property type="term" value="C:nucleus"/>
    <property type="evidence" value="ECO:0007669"/>
    <property type="project" value="UniProtKB-SubCell"/>
</dbReference>
<dbReference type="Proteomes" id="UP000825935">
    <property type="component" value="Chromosome 11"/>
</dbReference>
<reference evidence="8" key="1">
    <citation type="submission" date="2021-08" db="EMBL/GenBank/DDBJ databases">
        <title>WGS assembly of Ceratopteris richardii.</title>
        <authorList>
            <person name="Marchant D.B."/>
            <person name="Chen G."/>
            <person name="Jenkins J."/>
            <person name="Shu S."/>
            <person name="Leebens-Mack J."/>
            <person name="Grimwood J."/>
            <person name="Schmutz J."/>
            <person name="Soltis P."/>
            <person name="Soltis D."/>
            <person name="Chen Z.-H."/>
        </authorList>
    </citation>
    <scope>NUCLEOTIDE SEQUENCE</scope>
    <source>
        <strain evidence="8">Whitten #5841</strain>
        <tissue evidence="8">Leaf</tissue>
    </source>
</reference>
<keyword evidence="4" id="KW-0804">Transcription</keyword>
<dbReference type="SMART" id="SM00380">
    <property type="entry name" value="AP2"/>
    <property type="match status" value="1"/>
</dbReference>
<feature type="compositionally biased region" description="Polar residues" evidence="6">
    <location>
        <begin position="111"/>
        <end position="126"/>
    </location>
</feature>
<evidence type="ECO:0000259" key="7">
    <source>
        <dbReference type="PROSITE" id="PS51032"/>
    </source>
</evidence>